<accession>A0A8H3J5F7</accession>
<evidence type="ECO:0000313" key="2">
    <source>
        <dbReference type="Proteomes" id="UP000664534"/>
    </source>
</evidence>
<reference evidence="1" key="1">
    <citation type="submission" date="2021-03" db="EMBL/GenBank/DDBJ databases">
        <authorList>
            <person name="Tagirdzhanova G."/>
        </authorList>
    </citation>
    <scope>NUCLEOTIDE SEQUENCE</scope>
</reference>
<sequence>MASTDSIQPIFHLPSFLEYFGSDDYMSTTEFCCSRTFLPDDTSLSLTAQDHWRGTPWSNTKRAPVRAAIARRLHWDSTPDFDFNFTDTEGPRQCKAKYGAIGSGRPTPGRLQPQRPMLVFGASSRTPDLNQNRSKVSFDLEAQYFTQSADDQTAKSRAKARVLRQRMSKYGATGSGRPKPDLTPQPRWPKFVFDASSHTLGLNQNRSKVSFDLEAQYPTQSTDDQTIRFRARAHEHVEAEAIVFKRMQRFLEEEEQVQRGRVR</sequence>
<protein>
    <submittedName>
        <fullName evidence="1">Uncharacterized protein</fullName>
    </submittedName>
</protein>
<dbReference type="Proteomes" id="UP000664534">
    <property type="component" value="Unassembled WGS sequence"/>
</dbReference>
<name>A0A8H3J5F7_9LECA</name>
<dbReference type="EMBL" id="CAJPDT010000138">
    <property type="protein sequence ID" value="CAF9940904.1"/>
    <property type="molecule type" value="Genomic_DNA"/>
</dbReference>
<proteinExistence type="predicted"/>
<dbReference type="AlphaFoldDB" id="A0A8H3J5F7"/>
<dbReference type="OrthoDB" id="5324295at2759"/>
<organism evidence="1 2">
    <name type="scientific">Imshaugia aleurites</name>
    <dbReference type="NCBI Taxonomy" id="172621"/>
    <lineage>
        <taxon>Eukaryota</taxon>
        <taxon>Fungi</taxon>
        <taxon>Dikarya</taxon>
        <taxon>Ascomycota</taxon>
        <taxon>Pezizomycotina</taxon>
        <taxon>Lecanoromycetes</taxon>
        <taxon>OSLEUM clade</taxon>
        <taxon>Lecanoromycetidae</taxon>
        <taxon>Lecanorales</taxon>
        <taxon>Lecanorineae</taxon>
        <taxon>Parmeliaceae</taxon>
        <taxon>Imshaugia</taxon>
    </lineage>
</organism>
<evidence type="ECO:0000313" key="1">
    <source>
        <dbReference type="EMBL" id="CAF9940904.1"/>
    </source>
</evidence>
<keyword evidence="2" id="KW-1185">Reference proteome</keyword>
<comment type="caution">
    <text evidence="1">The sequence shown here is derived from an EMBL/GenBank/DDBJ whole genome shotgun (WGS) entry which is preliminary data.</text>
</comment>
<gene>
    <name evidence="1" type="ORF">IMSHALPRED_002216</name>
</gene>